<organism evidence="3 4">
    <name type="scientific">Spirodela intermedia</name>
    <name type="common">Intermediate duckweed</name>
    <dbReference type="NCBI Taxonomy" id="51605"/>
    <lineage>
        <taxon>Eukaryota</taxon>
        <taxon>Viridiplantae</taxon>
        <taxon>Streptophyta</taxon>
        <taxon>Embryophyta</taxon>
        <taxon>Tracheophyta</taxon>
        <taxon>Spermatophyta</taxon>
        <taxon>Magnoliopsida</taxon>
        <taxon>Liliopsida</taxon>
        <taxon>Araceae</taxon>
        <taxon>Lemnoideae</taxon>
        <taxon>Spirodela</taxon>
    </lineage>
</organism>
<evidence type="ECO:0000259" key="2">
    <source>
        <dbReference type="Pfam" id="PF11961"/>
    </source>
</evidence>
<keyword evidence="4" id="KW-1185">Reference proteome</keyword>
<dbReference type="EMBL" id="LR746275">
    <property type="protein sequence ID" value="CAA7406355.1"/>
    <property type="molecule type" value="Genomic_DNA"/>
</dbReference>
<accession>A0A7I8LAR8</accession>
<dbReference type="InterPro" id="IPR007700">
    <property type="entry name" value="DUF668"/>
</dbReference>
<evidence type="ECO:0000259" key="1">
    <source>
        <dbReference type="Pfam" id="PF05003"/>
    </source>
</evidence>
<protein>
    <submittedName>
        <fullName evidence="3">Uncharacterized protein</fullName>
    </submittedName>
</protein>
<dbReference type="Proteomes" id="UP000663760">
    <property type="component" value="Chromosome 12"/>
</dbReference>
<dbReference type="PANTHER" id="PTHR31371">
    <property type="entry name" value="BNAC09G50660D PROTEIN"/>
    <property type="match status" value="1"/>
</dbReference>
<dbReference type="AlphaFoldDB" id="A0A7I8LAR8"/>
<name>A0A7I8LAR8_SPIIN</name>
<gene>
    <name evidence="3" type="ORF">SI8410_12017033</name>
</gene>
<dbReference type="PANTHER" id="PTHR31371:SF13">
    <property type="entry name" value="OS05G0457600 PROTEIN"/>
    <property type="match status" value="1"/>
</dbReference>
<reference evidence="3" key="1">
    <citation type="submission" date="2020-02" db="EMBL/GenBank/DDBJ databases">
        <authorList>
            <person name="Scholz U."/>
            <person name="Mascher M."/>
            <person name="Fiebig A."/>
        </authorList>
    </citation>
    <scope>NUCLEOTIDE SEQUENCE</scope>
</reference>
<sequence>MRIPGFGLSGRVPILQHDNSGGKPHQLGILAFETARTMSRLVSLHLALSDAEITRLCCSMRSQGVAYLNSDNHGVLLRVACAEMIDELDAAAADIARLSGGCRAAWPHGFQRFYADIKAGMGDTSCLGLGFQASDLEKKVKKMERYVASTSALYFAMKDLAELEAGERQRAEKWNKWAGADKVDPNSDPIRELINLQQDRVRRLREQSLWTRDLRKVNDLMARLVISLLARISAVFGAVVKELPPVTMRRHGRVEFQPRRQARFAHHHHPNGAGGIFFSGPLVKPAHGNILIRKSGSLIHCTSKQAAGAESWKTQALEPPHNSLGASGLALRYARVVIFLEHLAKSPELVGKEAREELYWMLPVGIRSAVRRKLQGHWKLDDGRNPPGALATGWKEAVEGILEWLAPIARDTERWHEERSFEQQQLSAAPRVMMLQTLMFSDKEKTEVAIVELLVAFSFVCRYKQGEDEDEY</sequence>
<dbReference type="InterPro" id="IPR021864">
    <property type="entry name" value="DUF3475"/>
</dbReference>
<dbReference type="OrthoDB" id="673374at2759"/>
<proteinExistence type="predicted"/>
<feature type="domain" description="DUF668" evidence="1">
    <location>
        <begin position="324"/>
        <end position="414"/>
    </location>
</feature>
<dbReference type="Pfam" id="PF11961">
    <property type="entry name" value="DUF3475"/>
    <property type="match status" value="1"/>
</dbReference>
<evidence type="ECO:0000313" key="4">
    <source>
        <dbReference type="Proteomes" id="UP000663760"/>
    </source>
</evidence>
<dbReference type="GO" id="GO:0045927">
    <property type="term" value="P:positive regulation of growth"/>
    <property type="evidence" value="ECO:0007669"/>
    <property type="project" value="InterPro"/>
</dbReference>
<dbReference type="Pfam" id="PF05003">
    <property type="entry name" value="DUF668"/>
    <property type="match status" value="1"/>
</dbReference>
<feature type="domain" description="DUF3475" evidence="2">
    <location>
        <begin position="29"/>
        <end position="84"/>
    </location>
</feature>
<evidence type="ECO:0000313" key="3">
    <source>
        <dbReference type="EMBL" id="CAA7406355.1"/>
    </source>
</evidence>